<dbReference type="InterPro" id="IPR001279">
    <property type="entry name" value="Metallo-B-lactamas"/>
</dbReference>
<evidence type="ECO:0000259" key="5">
    <source>
        <dbReference type="SMART" id="SM00849"/>
    </source>
</evidence>
<evidence type="ECO:0000313" key="7">
    <source>
        <dbReference type="Proteomes" id="UP000250003"/>
    </source>
</evidence>
<feature type="domain" description="Metallo-beta-lactamase" evidence="5">
    <location>
        <begin position="15"/>
        <end position="194"/>
    </location>
</feature>
<proteinExistence type="predicted"/>
<evidence type="ECO:0000256" key="2">
    <source>
        <dbReference type="ARBA" id="ARBA00022723"/>
    </source>
</evidence>
<dbReference type="CDD" id="cd06262">
    <property type="entry name" value="metallo-hydrolase-like_MBL-fold"/>
    <property type="match status" value="1"/>
</dbReference>
<evidence type="ECO:0000256" key="4">
    <source>
        <dbReference type="ARBA" id="ARBA00022833"/>
    </source>
</evidence>
<sequence>MENLMLRGIVVGPVQTNCYFLKNRETEELVLVDPGAEAERIIYAVEKLQGKPAAIFLTHGHYDHICAANELREHYKIPVYAAKAEEKLLSDTYSNLSADWSGVPYTVKADVYLSDKDVFTVSGFEVKMLLTPGHTPGSCCYWIEKEKVCLSGDTLFYGSCGRTDLPGGSMSQMRESLQSLLHILPEDTEIYPGHGEATDAAFEKRNNPYL</sequence>
<dbReference type="KEGG" id="blau:DQQ01_10655"/>
<dbReference type="AlphaFoldDB" id="A0A2Z4UBT6"/>
<keyword evidence="3 6" id="KW-0378">Hydrolase</keyword>
<dbReference type="EMBL" id="CP030280">
    <property type="protein sequence ID" value="AWY98535.1"/>
    <property type="molecule type" value="Genomic_DNA"/>
</dbReference>
<evidence type="ECO:0000256" key="1">
    <source>
        <dbReference type="ARBA" id="ARBA00001947"/>
    </source>
</evidence>
<dbReference type="InterPro" id="IPR036866">
    <property type="entry name" value="RibonucZ/Hydroxyglut_hydro"/>
</dbReference>
<dbReference type="RefSeq" id="WP_111920023.1">
    <property type="nucleotide sequence ID" value="NZ_CAUWHR010000002.1"/>
</dbReference>
<dbReference type="OrthoDB" id="9802248at2"/>
<evidence type="ECO:0000256" key="3">
    <source>
        <dbReference type="ARBA" id="ARBA00022801"/>
    </source>
</evidence>
<keyword evidence="7" id="KW-1185">Reference proteome</keyword>
<keyword evidence="2" id="KW-0479">Metal-binding</keyword>
<organism evidence="6 7">
    <name type="scientific">Blautia argi</name>
    <dbReference type="NCBI Taxonomy" id="1912897"/>
    <lineage>
        <taxon>Bacteria</taxon>
        <taxon>Bacillati</taxon>
        <taxon>Bacillota</taxon>
        <taxon>Clostridia</taxon>
        <taxon>Lachnospirales</taxon>
        <taxon>Lachnospiraceae</taxon>
        <taxon>Blautia</taxon>
    </lineage>
</organism>
<dbReference type="GO" id="GO:0046872">
    <property type="term" value="F:metal ion binding"/>
    <property type="evidence" value="ECO:0007669"/>
    <property type="project" value="UniProtKB-KW"/>
</dbReference>
<dbReference type="InterPro" id="IPR051453">
    <property type="entry name" value="MBL_Glyoxalase_II"/>
</dbReference>
<protein>
    <submittedName>
        <fullName evidence="6">MBL fold metallo-hydrolase</fullName>
    </submittedName>
</protein>
<dbReference type="PANTHER" id="PTHR46233:SF3">
    <property type="entry name" value="HYDROXYACYLGLUTATHIONE HYDROLASE GLOC"/>
    <property type="match status" value="1"/>
</dbReference>
<dbReference type="GO" id="GO:0016787">
    <property type="term" value="F:hydrolase activity"/>
    <property type="evidence" value="ECO:0007669"/>
    <property type="project" value="UniProtKB-KW"/>
</dbReference>
<dbReference type="Gene3D" id="3.60.15.10">
    <property type="entry name" value="Ribonuclease Z/Hydroxyacylglutathione hydrolase-like"/>
    <property type="match status" value="1"/>
</dbReference>
<dbReference type="Proteomes" id="UP000250003">
    <property type="component" value="Chromosome"/>
</dbReference>
<dbReference type="Pfam" id="PF00753">
    <property type="entry name" value="Lactamase_B"/>
    <property type="match status" value="1"/>
</dbReference>
<keyword evidence="4" id="KW-0862">Zinc</keyword>
<comment type="cofactor">
    <cofactor evidence="1">
        <name>Zn(2+)</name>
        <dbReference type="ChEBI" id="CHEBI:29105"/>
    </cofactor>
</comment>
<gene>
    <name evidence="6" type="ORF">DQQ01_10655</name>
</gene>
<dbReference type="PANTHER" id="PTHR46233">
    <property type="entry name" value="HYDROXYACYLGLUTATHIONE HYDROLASE GLOC"/>
    <property type="match status" value="1"/>
</dbReference>
<evidence type="ECO:0000313" key="6">
    <source>
        <dbReference type="EMBL" id="AWY98535.1"/>
    </source>
</evidence>
<dbReference type="SMART" id="SM00849">
    <property type="entry name" value="Lactamase_B"/>
    <property type="match status" value="1"/>
</dbReference>
<reference evidence="7" key="1">
    <citation type="submission" date="2018-06" db="EMBL/GenBank/DDBJ databases">
        <title>Description of Blautia argi sp. nov., a new anaerobic isolated from dog feces.</title>
        <authorList>
            <person name="Chang Y.-H."/>
            <person name="Paek J."/>
            <person name="Shin Y."/>
        </authorList>
    </citation>
    <scope>NUCLEOTIDE SEQUENCE [LARGE SCALE GENOMIC DNA]</scope>
    <source>
        <strain evidence="7">KCTC 15426</strain>
    </source>
</reference>
<dbReference type="SUPFAM" id="SSF56281">
    <property type="entry name" value="Metallo-hydrolase/oxidoreductase"/>
    <property type="match status" value="1"/>
</dbReference>
<accession>A0A2Z4UBT6</accession>
<name>A0A2Z4UBT6_9FIRM</name>